<dbReference type="GO" id="GO:0005524">
    <property type="term" value="F:ATP binding"/>
    <property type="evidence" value="ECO:0007669"/>
    <property type="project" value="UniProtKB-UniRule"/>
</dbReference>
<evidence type="ECO:0000256" key="6">
    <source>
        <dbReference type="ARBA" id="ARBA00023212"/>
    </source>
</evidence>
<reference evidence="9" key="1">
    <citation type="submission" date="2021-02" db="EMBL/GenBank/DDBJ databases">
        <authorList>
            <person name="Steward A R."/>
        </authorList>
    </citation>
    <scope>NUCLEOTIDE SEQUENCE</scope>
</reference>
<dbReference type="PROSITE" id="PS50067">
    <property type="entry name" value="KINESIN_MOTOR_2"/>
    <property type="match status" value="1"/>
</dbReference>
<feature type="domain" description="Kinesin motor" evidence="8">
    <location>
        <begin position="55"/>
        <end position="379"/>
    </location>
</feature>
<dbReference type="Gene3D" id="3.40.850.10">
    <property type="entry name" value="Kinesin motor domain"/>
    <property type="match status" value="1"/>
</dbReference>
<dbReference type="Proteomes" id="UP000663880">
    <property type="component" value="Unassembled WGS sequence"/>
</dbReference>
<dbReference type="GO" id="GO:0008017">
    <property type="term" value="F:microtubule binding"/>
    <property type="evidence" value="ECO:0007669"/>
    <property type="project" value="InterPro"/>
</dbReference>
<dbReference type="InterPro" id="IPR027640">
    <property type="entry name" value="Kinesin-like_fam"/>
</dbReference>
<dbReference type="SUPFAM" id="SSF52540">
    <property type="entry name" value="P-loop containing nucleoside triphosphate hydrolases"/>
    <property type="match status" value="1"/>
</dbReference>
<protein>
    <recommendedName>
        <fullName evidence="8">Kinesin motor domain-containing protein</fullName>
    </recommendedName>
</protein>
<keyword evidence="6" id="KW-0963">Cytoplasm</keyword>
<keyword evidence="6" id="KW-0206">Cytoskeleton</keyword>
<evidence type="ECO:0000256" key="2">
    <source>
        <dbReference type="ARBA" id="ARBA00022701"/>
    </source>
</evidence>
<proteinExistence type="inferred from homology"/>
<dbReference type="GO" id="GO:0016887">
    <property type="term" value="F:ATP hydrolysis activity"/>
    <property type="evidence" value="ECO:0007669"/>
    <property type="project" value="TreeGrafter"/>
</dbReference>
<evidence type="ECO:0000256" key="7">
    <source>
        <dbReference type="PROSITE-ProRule" id="PRU00283"/>
    </source>
</evidence>
<dbReference type="AlphaFoldDB" id="A0A821S1T3"/>
<dbReference type="PRINTS" id="PR00380">
    <property type="entry name" value="KINESINHEAVY"/>
</dbReference>
<dbReference type="GO" id="GO:0005871">
    <property type="term" value="C:kinesin complex"/>
    <property type="evidence" value="ECO:0007669"/>
    <property type="project" value="TreeGrafter"/>
</dbReference>
<dbReference type="PANTHER" id="PTHR24115:SF1008">
    <property type="entry name" value="KINESIN-LIKE PROTEIN SUBITO"/>
    <property type="match status" value="1"/>
</dbReference>
<name>A0A821S1T3_9NEOP</name>
<keyword evidence="3 7" id="KW-0547">Nucleotide-binding</keyword>
<evidence type="ECO:0000256" key="5">
    <source>
        <dbReference type="ARBA" id="ARBA00023175"/>
    </source>
</evidence>
<keyword evidence="5 7" id="KW-0505">Motor protein</keyword>
<dbReference type="InterPro" id="IPR001752">
    <property type="entry name" value="Kinesin_motor_dom"/>
</dbReference>
<evidence type="ECO:0000313" key="9">
    <source>
        <dbReference type="EMBL" id="CAF4849722.1"/>
    </source>
</evidence>
<evidence type="ECO:0000259" key="8">
    <source>
        <dbReference type="PROSITE" id="PS50067"/>
    </source>
</evidence>
<dbReference type="GO" id="GO:0007018">
    <property type="term" value="P:microtubule-based movement"/>
    <property type="evidence" value="ECO:0007669"/>
    <property type="project" value="InterPro"/>
</dbReference>
<evidence type="ECO:0000256" key="4">
    <source>
        <dbReference type="ARBA" id="ARBA00022840"/>
    </source>
</evidence>
<dbReference type="GO" id="GO:0005874">
    <property type="term" value="C:microtubule"/>
    <property type="evidence" value="ECO:0007669"/>
    <property type="project" value="UniProtKB-KW"/>
</dbReference>
<evidence type="ECO:0000256" key="1">
    <source>
        <dbReference type="ARBA" id="ARBA00004245"/>
    </source>
</evidence>
<dbReference type="GO" id="GO:0003777">
    <property type="term" value="F:microtubule motor activity"/>
    <property type="evidence" value="ECO:0007669"/>
    <property type="project" value="InterPro"/>
</dbReference>
<sequence length="379" mass="42934">MSDIFSNPECKRDVPSFIEPRPPLITNPFMRRRPQKGTNLMDLFDEESTCDEPELVQVYLRLKPCTIPSNLYEVRGDRYLITSLDTTTAGHGRKTQHHVSKMYTFSHIFPENISQKEIFDHVVKDNLKKLAEGRSFTLLTYGASGSGKTYTLMGTVASPGLVPRSLEYLFNNLEVQTHPVYKPAERGFDSLSYSSQEYELLFVKRLRKLSASLRDKYRRMSCQLRTDLRGSVLDLSKSKHYIWVSFIEIYNEGIYDLLAGSDRRAAKLQIREDSNGNVYVKGATQAFVRSGEEAYDVMVAGKHNLQVAATGVHAQSSRSHCIFTITMLTEKDGSIVTSCVRLCDLAGSERARRTRNTGARMQESRAINTSLHYLIGSQN</sequence>
<keyword evidence="4 7" id="KW-0067">ATP-binding</keyword>
<keyword evidence="2" id="KW-0493">Microtubule</keyword>
<dbReference type="GO" id="GO:0005634">
    <property type="term" value="C:nucleus"/>
    <property type="evidence" value="ECO:0007669"/>
    <property type="project" value="TreeGrafter"/>
</dbReference>
<feature type="binding site" evidence="7">
    <location>
        <begin position="142"/>
        <end position="149"/>
    </location>
    <ligand>
        <name>ATP</name>
        <dbReference type="ChEBI" id="CHEBI:30616"/>
    </ligand>
</feature>
<evidence type="ECO:0000313" key="10">
    <source>
        <dbReference type="Proteomes" id="UP000663880"/>
    </source>
</evidence>
<dbReference type="EMBL" id="CAJOBZ010000015">
    <property type="protein sequence ID" value="CAF4849722.1"/>
    <property type="molecule type" value="Genomic_DNA"/>
</dbReference>
<evidence type="ECO:0000256" key="3">
    <source>
        <dbReference type="ARBA" id="ARBA00022741"/>
    </source>
</evidence>
<dbReference type="SMART" id="SM00129">
    <property type="entry name" value="KISc"/>
    <property type="match status" value="1"/>
</dbReference>
<comment type="similarity">
    <text evidence="7">Belongs to the TRAFAC class myosin-kinesin ATPase superfamily. Kinesin family.</text>
</comment>
<accession>A0A821S1T3</accession>
<keyword evidence="10" id="KW-1185">Reference proteome</keyword>
<dbReference type="Pfam" id="PF00225">
    <property type="entry name" value="Kinesin"/>
    <property type="match status" value="1"/>
</dbReference>
<dbReference type="OrthoDB" id="123929at2759"/>
<gene>
    <name evidence="9" type="ORF">PMACD_LOCUS6951</name>
</gene>
<organism evidence="9 10">
    <name type="scientific">Pieris macdunnoughi</name>
    <dbReference type="NCBI Taxonomy" id="345717"/>
    <lineage>
        <taxon>Eukaryota</taxon>
        <taxon>Metazoa</taxon>
        <taxon>Ecdysozoa</taxon>
        <taxon>Arthropoda</taxon>
        <taxon>Hexapoda</taxon>
        <taxon>Insecta</taxon>
        <taxon>Pterygota</taxon>
        <taxon>Neoptera</taxon>
        <taxon>Endopterygota</taxon>
        <taxon>Lepidoptera</taxon>
        <taxon>Glossata</taxon>
        <taxon>Ditrysia</taxon>
        <taxon>Papilionoidea</taxon>
        <taxon>Pieridae</taxon>
        <taxon>Pierinae</taxon>
        <taxon>Pieris</taxon>
    </lineage>
</organism>
<dbReference type="InterPro" id="IPR036961">
    <property type="entry name" value="Kinesin_motor_dom_sf"/>
</dbReference>
<dbReference type="InterPro" id="IPR027417">
    <property type="entry name" value="P-loop_NTPase"/>
</dbReference>
<dbReference type="PANTHER" id="PTHR24115">
    <property type="entry name" value="KINESIN-RELATED"/>
    <property type="match status" value="1"/>
</dbReference>
<comment type="subcellular location">
    <subcellularLocation>
        <location evidence="1">Cytoplasm</location>
        <location evidence="1">Cytoskeleton</location>
    </subcellularLocation>
</comment>
<comment type="caution">
    <text evidence="9">The sequence shown here is derived from an EMBL/GenBank/DDBJ whole genome shotgun (WGS) entry which is preliminary data.</text>
</comment>